<dbReference type="EMBL" id="FMHG01000001">
    <property type="protein sequence ID" value="SCJ33777.1"/>
    <property type="molecule type" value="Genomic_DNA"/>
</dbReference>
<evidence type="ECO:0000256" key="1">
    <source>
        <dbReference type="ARBA" id="ARBA00001031"/>
    </source>
</evidence>
<dbReference type="EC" id="2.6.1.16" evidence="2"/>
<accession>A0A1C6FLC7</accession>
<name>A0A1C6FLC7_9FIRM</name>
<dbReference type="Gene3D" id="3.40.50.10490">
    <property type="entry name" value="Glucose-6-phosphate isomerase like protein, domain 1"/>
    <property type="match status" value="2"/>
</dbReference>
<dbReference type="InterPro" id="IPR001347">
    <property type="entry name" value="SIS_dom"/>
</dbReference>
<dbReference type="GO" id="GO:0006047">
    <property type="term" value="P:UDP-N-acetylglucosamine metabolic process"/>
    <property type="evidence" value="ECO:0007669"/>
    <property type="project" value="TreeGrafter"/>
</dbReference>
<dbReference type="Pfam" id="PF01380">
    <property type="entry name" value="SIS"/>
    <property type="match status" value="1"/>
</dbReference>
<evidence type="ECO:0000313" key="5">
    <source>
        <dbReference type="EMBL" id="SCJ33777.1"/>
    </source>
</evidence>
<dbReference type="GO" id="GO:0006002">
    <property type="term" value="P:fructose 6-phosphate metabolic process"/>
    <property type="evidence" value="ECO:0007669"/>
    <property type="project" value="TreeGrafter"/>
</dbReference>
<dbReference type="GO" id="GO:0097367">
    <property type="term" value="F:carbohydrate derivative binding"/>
    <property type="evidence" value="ECO:0007669"/>
    <property type="project" value="InterPro"/>
</dbReference>
<comment type="catalytic activity">
    <reaction evidence="1">
        <text>D-fructose 6-phosphate + L-glutamine = D-glucosamine 6-phosphate + L-glutamate</text>
        <dbReference type="Rhea" id="RHEA:13237"/>
        <dbReference type="ChEBI" id="CHEBI:29985"/>
        <dbReference type="ChEBI" id="CHEBI:58359"/>
        <dbReference type="ChEBI" id="CHEBI:58725"/>
        <dbReference type="ChEBI" id="CHEBI:61527"/>
        <dbReference type="EC" id="2.6.1.16"/>
    </reaction>
</comment>
<evidence type="ECO:0000259" key="4">
    <source>
        <dbReference type="PROSITE" id="PS51464"/>
    </source>
</evidence>
<dbReference type="GO" id="GO:0004360">
    <property type="term" value="F:glutamine-fructose-6-phosphate transaminase (isomerizing) activity"/>
    <property type="evidence" value="ECO:0007669"/>
    <property type="project" value="UniProtKB-EC"/>
</dbReference>
<sequence>MNKKDFDNALRQEVYDLLDMAAALAEQDDGDLRMALSTPELFASRKAILTGCGDSYCAALAARPVFEKLGHIGTSALPAIEAARHLDSGVLGGEPHNPLLYCISVSGTVSRMIEIAKRGNETGVGAHTVAVTGNPDSPLAQECQTTMAVPMPPYTNNFDEHSPGLRSYYASIYALMTSAIRMGEVKMHYPMSQAGQYRKDIVDYIESYKDCIDAMDEQMFALAEDWKDIDSFEFVAAGDDMVTAWFDSAKIYEATGDVCTYENVEDWCHINFFARDYKGIATVLIAEKNNPAMPRIIEAAGVMARIGRPCIVFTDADESLFPAGMKVCKLPSAAHSWITPAGNYIPFALFAGYLAKFKNVGMFRQGMEAFAVQDGNKIKTSKIEIV</sequence>
<keyword evidence="5" id="KW-0808">Transferase</keyword>
<dbReference type="AlphaFoldDB" id="A0A1C6FLC7"/>
<evidence type="ECO:0000256" key="2">
    <source>
        <dbReference type="ARBA" id="ARBA00012916"/>
    </source>
</evidence>
<dbReference type="PROSITE" id="PS51464">
    <property type="entry name" value="SIS"/>
    <property type="match status" value="1"/>
</dbReference>
<reference evidence="5" key="1">
    <citation type="submission" date="2015-09" db="EMBL/GenBank/DDBJ databases">
        <authorList>
            <consortium name="Pathogen Informatics"/>
        </authorList>
    </citation>
    <scope>NUCLEOTIDE SEQUENCE</scope>
    <source>
        <strain evidence="5">2789STDY5834896</strain>
    </source>
</reference>
<evidence type="ECO:0000256" key="3">
    <source>
        <dbReference type="ARBA" id="ARBA00016090"/>
    </source>
</evidence>
<dbReference type="SUPFAM" id="SSF53697">
    <property type="entry name" value="SIS domain"/>
    <property type="match status" value="1"/>
</dbReference>
<dbReference type="InterPro" id="IPR046348">
    <property type="entry name" value="SIS_dom_sf"/>
</dbReference>
<proteinExistence type="predicted"/>
<feature type="domain" description="SIS" evidence="4">
    <location>
        <begin position="37"/>
        <end position="189"/>
    </location>
</feature>
<protein>
    <recommendedName>
        <fullName evidence="3">Glutamine--fructose-6-phosphate aminotransferase [isomerizing]</fullName>
        <ecNumber evidence="2">2.6.1.16</ecNumber>
    </recommendedName>
</protein>
<dbReference type="GO" id="GO:0006487">
    <property type="term" value="P:protein N-linked glycosylation"/>
    <property type="evidence" value="ECO:0007669"/>
    <property type="project" value="TreeGrafter"/>
</dbReference>
<dbReference type="PANTHER" id="PTHR10937:SF0">
    <property type="entry name" value="GLUTAMINE--FRUCTOSE-6-PHOSPHATE TRANSAMINASE (ISOMERIZING)"/>
    <property type="match status" value="1"/>
</dbReference>
<organism evidence="5">
    <name type="scientific">uncultured Anaerotruncus sp</name>
    <dbReference type="NCBI Taxonomy" id="905011"/>
    <lineage>
        <taxon>Bacteria</taxon>
        <taxon>Bacillati</taxon>
        <taxon>Bacillota</taxon>
        <taxon>Clostridia</taxon>
        <taxon>Eubacteriales</taxon>
        <taxon>Oscillospiraceae</taxon>
        <taxon>Anaerotruncus</taxon>
        <taxon>environmental samples</taxon>
    </lineage>
</organism>
<keyword evidence="5" id="KW-0032">Aminotransferase</keyword>
<dbReference type="PANTHER" id="PTHR10937">
    <property type="entry name" value="GLUCOSAMINE--FRUCTOSE-6-PHOSPHATE AMINOTRANSFERASE, ISOMERIZING"/>
    <property type="match status" value="1"/>
</dbReference>
<gene>
    <name evidence="5" type="ORF">SAMEA3545359_00021</name>
</gene>